<feature type="region of interest" description="Disordered" evidence="2">
    <location>
        <begin position="1944"/>
        <end position="1983"/>
    </location>
</feature>
<feature type="compositionally biased region" description="Pro residues" evidence="2">
    <location>
        <begin position="1582"/>
        <end position="1608"/>
    </location>
</feature>
<feature type="compositionally biased region" description="Low complexity" evidence="2">
    <location>
        <begin position="1561"/>
        <end position="1581"/>
    </location>
</feature>
<feature type="compositionally biased region" description="Polar residues" evidence="2">
    <location>
        <begin position="1548"/>
        <end position="1560"/>
    </location>
</feature>
<feature type="compositionally biased region" description="Basic and acidic residues" evidence="2">
    <location>
        <begin position="72"/>
        <end position="88"/>
    </location>
</feature>
<dbReference type="PROSITE" id="PS00028">
    <property type="entry name" value="ZINC_FINGER_C2H2_1"/>
    <property type="match status" value="8"/>
</dbReference>
<dbReference type="GO" id="GO:0000977">
    <property type="term" value="F:RNA polymerase II transcription regulatory region sequence-specific DNA binding"/>
    <property type="evidence" value="ECO:0007669"/>
    <property type="project" value="TreeGrafter"/>
</dbReference>
<proteinExistence type="predicted"/>
<evidence type="ECO:0000256" key="1">
    <source>
        <dbReference type="PROSITE-ProRule" id="PRU00042"/>
    </source>
</evidence>
<feature type="domain" description="C2H2-type" evidence="3">
    <location>
        <begin position="1759"/>
        <end position="1783"/>
    </location>
</feature>
<feature type="compositionally biased region" description="Gly residues" evidence="2">
    <location>
        <begin position="1919"/>
        <end position="1928"/>
    </location>
</feature>
<organism evidence="4 5">
    <name type="scientific">Alosa alosa</name>
    <name type="common">allis shad</name>
    <dbReference type="NCBI Taxonomy" id="278164"/>
    <lineage>
        <taxon>Eukaryota</taxon>
        <taxon>Metazoa</taxon>
        <taxon>Chordata</taxon>
        <taxon>Craniata</taxon>
        <taxon>Vertebrata</taxon>
        <taxon>Euteleostomi</taxon>
        <taxon>Actinopterygii</taxon>
        <taxon>Neopterygii</taxon>
        <taxon>Teleostei</taxon>
        <taxon>Clupei</taxon>
        <taxon>Clupeiformes</taxon>
        <taxon>Clupeoidei</taxon>
        <taxon>Clupeidae</taxon>
        <taxon>Alosa</taxon>
    </lineage>
</organism>
<protein>
    <recommendedName>
        <fullName evidence="3">C2H2-type domain-containing protein</fullName>
    </recommendedName>
</protein>
<keyword evidence="1" id="KW-0479">Metal-binding</keyword>
<evidence type="ECO:0000313" key="4">
    <source>
        <dbReference type="EMBL" id="KAG5281903.1"/>
    </source>
</evidence>
<feature type="region of interest" description="Disordered" evidence="2">
    <location>
        <begin position="1891"/>
        <end position="1928"/>
    </location>
</feature>
<comment type="caution">
    <text evidence="4">The sequence shown here is derived from an EMBL/GenBank/DDBJ whole genome shotgun (WGS) entry which is preliminary data.</text>
</comment>
<keyword evidence="1" id="KW-0862">Zinc</keyword>
<accession>A0AAV6H3J8</accession>
<feature type="region of interest" description="Disordered" evidence="2">
    <location>
        <begin position="292"/>
        <end position="316"/>
    </location>
</feature>
<name>A0AAV6H3J8_9TELE</name>
<dbReference type="GO" id="GO:0000981">
    <property type="term" value="F:DNA-binding transcription factor activity, RNA polymerase II-specific"/>
    <property type="evidence" value="ECO:0007669"/>
    <property type="project" value="TreeGrafter"/>
</dbReference>
<feature type="compositionally biased region" description="Basic and acidic residues" evidence="2">
    <location>
        <begin position="173"/>
        <end position="196"/>
    </location>
</feature>
<dbReference type="InterPro" id="IPR040373">
    <property type="entry name" value="CASZ1"/>
</dbReference>
<keyword evidence="1" id="KW-0863">Zinc-finger</keyword>
<feature type="region of interest" description="Disordered" evidence="2">
    <location>
        <begin position="845"/>
        <end position="867"/>
    </location>
</feature>
<feature type="compositionally biased region" description="Low complexity" evidence="2">
    <location>
        <begin position="2040"/>
        <end position="2050"/>
    </location>
</feature>
<feature type="compositionally biased region" description="Acidic residues" evidence="2">
    <location>
        <begin position="2063"/>
        <end position="2104"/>
    </location>
</feature>
<sequence>MKVTCLRGFNFDFPEYAERTLCTEKTSGKPNMAAKRKGGLKLNAICAKLSRQVVTGECSSQNADGDASLADNSERGSSHYDESDRPEVDLLPEGLTLNQSLEEDQRRREAIEKWVNGEYGDESFDGGSGSAGGAEGPRGVRANNGGEDGPPEGVYMVQPKGCSDDEDNGDEPDALHDDGSFHDDRDSEDGPHKEDSYASSGEVVNRQPPFTSPVGEASALRDYAANTMNELLNMFGYDDQQVRDELAKKISFSKQKAPTSDPSSLSSEEASHRARFSKYEEYIRKLKAGETLPWTTHSPKPDELNPKLAQEKPAAASASLLTPSSSCLPGAEAQMYSAGIVDPKQTPLAAAAAVAAATAGQQQTPGPGHVQSTGSRASKYDFFIQKLKMGESLRQQNGAGGSGGYKRPSKYDMDNIKFLHLFKPGEGSPDMGGAIAYKTGKVGRPSKYDIRNIPKLIPGKEGPPLMPSVLSVTPGTPGPPLVPTAPAASVGGVGPTGLPGDQTAHLGFNTADYLKSSFSKTDSITTGTMSSVKNGLPPEKPATEDVNVYQKYIASWENQQKLPLLPEPFTTPASFKRFSGSQHCGHVHCAYQYREHYHCMDPECNYQRFTSKQDVIRHYNMHKKRDNSLQHGFMRFSPLDDCSVYYHGCHLNGKSTHYHCMQVGCNKVYTSTSDVMTHENFHKKNAQLINDGFQRFRATEDCGTVSCQFYGQKTTHFHCRRPGCTFTFKNKCDIEKHKSYHIKDDAYAKDGFKKFYKYEECKYEGCVYSKATNHFHCIRSGCGFTFTSTSQMTSHKRKHERRHIRSGGMLSLGAASSAFLLPKEEQEESSNDDLMDFSAISSKNSSLSASPTAQQQQGSSAVGGGGHSLMAPTTTSAAVSGALSCALSGVLSAGGLVKSTASLPPASRMSSLLSQALPSNMPVALALSNSALTGANPFFPLMPRLPMQLPPSAASGLIAAAAASSGAHALVSDSLAQSCATMGVDGSSGGCGASTPTSSYTTASIMEKISASKGLISPMMARLAAAALKPAGNLDTGNGLPAAANQFNLVHVKQEPVDGASGASQDSVQEHSLDLSKKDHRYGPWPVAHNESNGHPAPANTSLLSSLMNKMTQVNPGFFSALNLKTELENNQGTDTSEAAQYLCRVMGRPLPEKPVELWRTYLRRFDTDDFCEAQCDFLHKVHFHCLVEDCGALFSTVDGAVKHANFHFRANLKVKSESPYSDGKEASEGPQSQLATSISMANTPPMEVPSLATSGGYSAATPSLLAWKHLTGSIPQLPASMPNLPASSPLATTSLENAKPQVKPGFLQFQDNDPCLATDCKYSNKFHFHCLFGNCKYVCKTSGKAESHCLDHINPNNNLINVRDQFSYYSLQCLCPNQHCEFRMRGHYHCLRPGCFFVTNITTKLPWHVKKHEKAERRAANGFKYFTKREECGRLGCKYNQVNSHFHCIREGCQFSFLLKHQMTSHARKHMRRMLGKNFDRVPSQMMPLAQRPEELQQMASMAAGAMGGGQPGLTAGFSSMMDDGDDYMDYMGGGSPLGLSSESSNQDRSCTSTPVGNESSPAGPGCQAGAPPASTAPADTPAPPNAPQPPPPPPLPLPPPPPPPPSQASAAPLQSPTLSSYSPALLRPPLPSLPYLLSPSCLSYSLLSASLGATRSVVMPTNTPAFSPIIATPSPVKNDVPIVQDAAGNTISIPTATGAKKRFWIIEDMSPYGKRRKTASSRKMLDEGMMLEGFRRYDLYEDCKDSGCQFSLKVTHYHCTRENCGYKFCGRTHMYKHAQHHDRVDNLVLDDFKRFKSSLSCHFPDCQFSGNSTHFHCLRCGFRCTDSTKVTAHRKHHGKQDVISAAGFCQFSSSVDCEVADCKYKLKCSHFHCTYPECKHTVVGMSQMDSHKRKHEKQERGELPTVTSSPSREAGHQAGGAVAGSGGMGGLVAQVPVSMHSMSPGAQGLGHGPGGSMYLPSAGAASEYEHHHHHHGGGSQGISLDGSLNLGTDASSSLFFLKNAAGLGLNDSLDLSKKMGHHDGLSMGPGSSTPVSSAGPLGLAAAAATRSQDDATGMSGENEDDLSAEEEPMAEEEDEEDEEEEPEDDLNTDSYEDSMPEPDGEKDNGETFEASNNHAESSQQDKDEADP</sequence>
<dbReference type="GO" id="GO:0005634">
    <property type="term" value="C:nucleus"/>
    <property type="evidence" value="ECO:0007669"/>
    <property type="project" value="TreeGrafter"/>
</dbReference>
<dbReference type="GO" id="GO:0008270">
    <property type="term" value="F:zinc ion binding"/>
    <property type="evidence" value="ECO:0007669"/>
    <property type="project" value="UniProtKB-KW"/>
</dbReference>
<gene>
    <name evidence="4" type="ORF">AALO_G00050070</name>
</gene>
<evidence type="ECO:0000256" key="2">
    <source>
        <dbReference type="SAM" id="MobiDB-lite"/>
    </source>
</evidence>
<feature type="region of interest" description="Disordered" evidence="2">
    <location>
        <begin position="2022"/>
        <end position="2133"/>
    </location>
</feature>
<dbReference type="PANTHER" id="PTHR12451:SF0">
    <property type="entry name" value="ZINC FINGER PROTEIN CASTOR HOMOLOG 1"/>
    <property type="match status" value="1"/>
</dbReference>
<dbReference type="Proteomes" id="UP000823561">
    <property type="component" value="Chromosome 4"/>
</dbReference>
<feature type="compositionally biased region" description="Gly residues" evidence="2">
    <location>
        <begin position="126"/>
        <end position="136"/>
    </location>
</feature>
<keyword evidence="5" id="KW-1185">Reference proteome</keyword>
<dbReference type="GO" id="GO:0045944">
    <property type="term" value="P:positive regulation of transcription by RNA polymerase II"/>
    <property type="evidence" value="ECO:0007669"/>
    <property type="project" value="TreeGrafter"/>
</dbReference>
<feature type="compositionally biased region" description="Low complexity" evidence="2">
    <location>
        <begin position="257"/>
        <end position="268"/>
    </location>
</feature>
<reference evidence="4" key="1">
    <citation type="submission" date="2020-10" db="EMBL/GenBank/DDBJ databases">
        <title>Chromosome-scale genome assembly of the Allis shad, Alosa alosa.</title>
        <authorList>
            <person name="Margot Z."/>
            <person name="Christophe K."/>
            <person name="Cabau C."/>
            <person name="Louis A."/>
            <person name="Berthelot C."/>
            <person name="Parey E."/>
            <person name="Roest Crollius H."/>
            <person name="Montfort J."/>
            <person name="Robinson-Rechavi M."/>
            <person name="Bucao C."/>
            <person name="Bouchez O."/>
            <person name="Gislard M."/>
            <person name="Lluch J."/>
            <person name="Milhes M."/>
            <person name="Lampietro C."/>
            <person name="Lopez Roques C."/>
            <person name="Donnadieu C."/>
            <person name="Braasch I."/>
            <person name="Desvignes T."/>
            <person name="Postlethwait J."/>
            <person name="Bobe J."/>
            <person name="Guiguen Y."/>
        </authorList>
    </citation>
    <scope>NUCLEOTIDE SEQUENCE</scope>
    <source>
        <strain evidence="4">M-15738</strain>
        <tissue evidence="4">Blood</tissue>
    </source>
</reference>
<dbReference type="SMART" id="SM00355">
    <property type="entry name" value="ZnF_C2H2"/>
    <property type="match status" value="11"/>
</dbReference>
<dbReference type="PROSITE" id="PS50157">
    <property type="entry name" value="ZINC_FINGER_C2H2_2"/>
    <property type="match status" value="3"/>
</dbReference>
<feature type="compositionally biased region" description="Polar residues" evidence="2">
    <location>
        <begin position="2115"/>
        <end position="2124"/>
    </location>
</feature>
<dbReference type="EMBL" id="JADWDJ010000004">
    <property type="protein sequence ID" value="KAG5281903.1"/>
    <property type="molecule type" value="Genomic_DNA"/>
</dbReference>
<evidence type="ECO:0000259" key="3">
    <source>
        <dbReference type="PROSITE" id="PS50157"/>
    </source>
</evidence>
<feature type="region of interest" description="Disordered" evidence="2">
    <location>
        <begin position="57"/>
        <end position="105"/>
    </location>
</feature>
<feature type="domain" description="C2H2-type" evidence="3">
    <location>
        <begin position="775"/>
        <end position="804"/>
    </location>
</feature>
<feature type="region of interest" description="Disordered" evidence="2">
    <location>
        <begin position="118"/>
        <end position="214"/>
    </location>
</feature>
<dbReference type="PANTHER" id="PTHR12451">
    <property type="entry name" value="TRANSCRIPTION FACTOR CASTOR PROTEIN MING -RELATED"/>
    <property type="match status" value="1"/>
</dbReference>
<evidence type="ECO:0000313" key="5">
    <source>
        <dbReference type="Proteomes" id="UP000823561"/>
    </source>
</evidence>
<dbReference type="GO" id="GO:0045664">
    <property type="term" value="P:regulation of neuron differentiation"/>
    <property type="evidence" value="ECO:0007669"/>
    <property type="project" value="TreeGrafter"/>
</dbReference>
<dbReference type="InterPro" id="IPR013087">
    <property type="entry name" value="Znf_C2H2_type"/>
</dbReference>
<feature type="region of interest" description="Disordered" evidence="2">
    <location>
        <begin position="1529"/>
        <end position="1622"/>
    </location>
</feature>
<feature type="domain" description="C2H2-type" evidence="3">
    <location>
        <begin position="658"/>
        <end position="687"/>
    </location>
</feature>
<feature type="compositionally biased region" description="Low complexity" evidence="2">
    <location>
        <begin position="845"/>
        <end position="860"/>
    </location>
</feature>
<feature type="region of interest" description="Disordered" evidence="2">
    <location>
        <begin position="249"/>
        <end position="272"/>
    </location>
</feature>
<feature type="compositionally biased region" description="Low complexity" evidence="2">
    <location>
        <begin position="1609"/>
        <end position="1622"/>
    </location>
</feature>